<comment type="caution">
    <text evidence="2">The sequence shown here is derived from an EMBL/GenBank/DDBJ whole genome shotgun (WGS) entry which is preliminary data.</text>
</comment>
<dbReference type="Gene3D" id="3.90.350.10">
    <property type="entry name" value="Transposase Inhibitor Protein From Tn5, Chain A, domain 1"/>
    <property type="match status" value="1"/>
</dbReference>
<feature type="domain" description="Transposase Tn5-like N-terminal" evidence="1">
    <location>
        <begin position="2"/>
        <end position="59"/>
    </location>
</feature>
<dbReference type="SUPFAM" id="SSF53098">
    <property type="entry name" value="Ribonuclease H-like"/>
    <property type="match status" value="1"/>
</dbReference>
<dbReference type="InterPro" id="IPR012337">
    <property type="entry name" value="RNaseH-like_sf"/>
</dbReference>
<reference evidence="2 3" key="1">
    <citation type="submission" date="2006-02" db="EMBL/GenBank/DDBJ databases">
        <authorList>
            <person name="Waterbury J."/>
            <person name="Ferriera S."/>
            <person name="Johnson J."/>
            <person name="Kravitz S."/>
            <person name="Halpern A."/>
            <person name="Remington K."/>
            <person name="Beeson K."/>
            <person name="Tran B."/>
            <person name="Rogers Y.-H."/>
            <person name="Friedman R."/>
            <person name="Venter J.C."/>
        </authorList>
    </citation>
    <scope>NUCLEOTIDE SEQUENCE [LARGE SCALE GENOMIC DNA]</scope>
    <source>
        <strain evidence="2 3">Nb-231</strain>
    </source>
</reference>
<dbReference type="PANTHER" id="PTHR37319">
    <property type="entry name" value="TRANSPOSASE"/>
    <property type="match status" value="1"/>
</dbReference>
<dbReference type="NCBIfam" id="NF033590">
    <property type="entry name" value="transpos_IS4_3"/>
    <property type="match status" value="1"/>
</dbReference>
<dbReference type="RefSeq" id="WP_005002634.1">
    <property type="nucleotide sequence ID" value="NZ_CH672427.1"/>
</dbReference>
<evidence type="ECO:0000313" key="2">
    <source>
        <dbReference type="EMBL" id="EAR22340.1"/>
    </source>
</evidence>
<dbReference type="InterPro" id="IPR038215">
    <property type="entry name" value="TN5-like_N_sf"/>
</dbReference>
<dbReference type="InterPro" id="IPR054836">
    <property type="entry name" value="Tn5_transposase"/>
</dbReference>
<name>A4BP39_9GAMM</name>
<dbReference type="EMBL" id="AAOF01000003">
    <property type="protein sequence ID" value="EAR22340.1"/>
    <property type="molecule type" value="Genomic_DNA"/>
</dbReference>
<dbReference type="InterPro" id="IPR014735">
    <property type="entry name" value="Transposase_Tn5-like_N"/>
</dbReference>
<gene>
    <name evidence="2" type="ORF">NB231_11409</name>
</gene>
<dbReference type="Pfam" id="PF14706">
    <property type="entry name" value="Tnp_DNA_bind"/>
    <property type="match status" value="1"/>
</dbReference>
<dbReference type="STRING" id="314278.NB231_11409"/>
<dbReference type="PANTHER" id="PTHR37319:SF1">
    <property type="entry name" value="TRANSPOSASE TN5 DIMERISATION DOMAIN-CONTAINING PROTEIN"/>
    <property type="match status" value="1"/>
</dbReference>
<sequence length="396" mass="44301">MGWAKAEFETIDLGDQRLNQRAVLLAERLGQKPGASIPGACESWAETAAAYRFLHNAQVGWEEVLTAHARASQARMREHAVVLCLQDTTELDYNGRTMQGLGPLSYEAQRGMYLHPTYVVTPQREPLGVINAWSWARAFKAGDEPRGGLLESVRWVESYERIAEQADELAKTRQVCVGDRESDILALLVRAHELGYPADYLVRCQHNRVLPEGGKLWDRVMASAPLGHVRFELPAGRGRKARSVEQAVRVQRVAVPNKQGNPFEVTCLIASEVNPPAGAKPVVWRLLTNRAAPTLEAAVELIDWYRARWVVGVSSEGHIIQSVEVRPGLRDSSPVAWEAPWRESKAVEPSDNILRKEDAQRTRLQRAVNVEVASLHAKIRWPRRSITREGSKGRSK</sequence>
<protein>
    <submittedName>
        <fullName evidence="2">Transposase</fullName>
    </submittedName>
</protein>
<proteinExistence type="predicted"/>
<organism evidence="2 3">
    <name type="scientific">Nitrococcus mobilis Nb-231</name>
    <dbReference type="NCBI Taxonomy" id="314278"/>
    <lineage>
        <taxon>Bacteria</taxon>
        <taxon>Pseudomonadati</taxon>
        <taxon>Pseudomonadota</taxon>
        <taxon>Gammaproteobacteria</taxon>
        <taxon>Chromatiales</taxon>
        <taxon>Ectothiorhodospiraceae</taxon>
        <taxon>Nitrococcus</taxon>
    </lineage>
</organism>
<evidence type="ECO:0000259" key="1">
    <source>
        <dbReference type="Pfam" id="PF14706"/>
    </source>
</evidence>
<dbReference type="eggNOG" id="COG3385">
    <property type="taxonomic scope" value="Bacteria"/>
</dbReference>
<accession>A4BP39</accession>
<keyword evidence="3" id="KW-1185">Reference proteome</keyword>
<dbReference type="HOGENOM" id="CLU_045115_0_2_6"/>
<evidence type="ECO:0000313" key="3">
    <source>
        <dbReference type="Proteomes" id="UP000003374"/>
    </source>
</evidence>
<dbReference type="Gene3D" id="1.10.246.40">
    <property type="entry name" value="Tn5 transposase, domain 1"/>
    <property type="match status" value="1"/>
</dbReference>
<dbReference type="Proteomes" id="UP000003374">
    <property type="component" value="Unassembled WGS sequence"/>
</dbReference>
<dbReference type="AlphaFoldDB" id="A4BP39"/>
<dbReference type="InterPro" id="IPR047768">
    <property type="entry name" value="Tn5p-like"/>
</dbReference>